<dbReference type="PANTHER" id="PTHR37540:SF5">
    <property type="entry name" value="TRANSCRIPTION FACTOR DOMAIN-CONTAINING PROTEIN"/>
    <property type="match status" value="1"/>
</dbReference>
<dbReference type="OrthoDB" id="4158087at2759"/>
<sequence length="468" mass="53694">MKTTKGRSTKQSRDQKSGKSQIPIRSGTTFKWRIQQRGSKDDSDGVPDRKPALKRHQHQLQVTRTQGRRWDDPSASRPVGSELSFVTFAETTKPYTLENAVQYLTHIRDSFYPTEVCVRHTAVDRSLYLFLFNDPLYFHAIQFAVLAYKEMLLGLPRSNETYRHGAKTFQLLRQRLSSPDQLIALSDPTALAIITLAHAAEGSGDSKGFEAHVQGLRALVEARGGLTSLKSDLREMRTKICRVDSAFAFLEDRPPMFFQESISWDRYLVDQNEPVDTGPISIRLEEIRSLEPKLVNVWLDMRQFAFMCNRNQRSNTRIDQSTYGKITVSMQYRLLHLSFAECSLNNALRMGLLVVMTKLMFGWHPNNKAQRRALVRFEMALLQLRSVVEDVPCPLLFWMIMVRFQFGVPETADTWLEAWLADTIKELPISSWSEARAFLVSMVWFEFFGDSDAKIAFEAACPRNQSSD</sequence>
<dbReference type="EMBL" id="CABFOC020000002">
    <property type="protein sequence ID" value="CAH0037999.1"/>
    <property type="molecule type" value="Genomic_DNA"/>
</dbReference>
<organism evidence="2 3">
    <name type="scientific">Clonostachys solani</name>
    <dbReference type="NCBI Taxonomy" id="160281"/>
    <lineage>
        <taxon>Eukaryota</taxon>
        <taxon>Fungi</taxon>
        <taxon>Dikarya</taxon>
        <taxon>Ascomycota</taxon>
        <taxon>Pezizomycotina</taxon>
        <taxon>Sordariomycetes</taxon>
        <taxon>Hypocreomycetidae</taxon>
        <taxon>Hypocreales</taxon>
        <taxon>Bionectriaceae</taxon>
        <taxon>Clonostachys</taxon>
    </lineage>
</organism>
<dbReference type="AlphaFoldDB" id="A0A9N9YPX9"/>
<feature type="region of interest" description="Disordered" evidence="1">
    <location>
        <begin position="1"/>
        <end position="79"/>
    </location>
</feature>
<reference evidence="2 3" key="2">
    <citation type="submission" date="2021-10" db="EMBL/GenBank/DDBJ databases">
        <authorList>
            <person name="Piombo E."/>
        </authorList>
    </citation>
    <scope>NUCLEOTIDE SEQUENCE [LARGE SCALE GENOMIC DNA]</scope>
</reference>
<proteinExistence type="predicted"/>
<evidence type="ECO:0000313" key="2">
    <source>
        <dbReference type="EMBL" id="CAH0037999.1"/>
    </source>
</evidence>
<name>A0A9N9YPX9_9HYPO</name>
<reference evidence="3" key="1">
    <citation type="submission" date="2019-06" db="EMBL/GenBank/DDBJ databases">
        <authorList>
            <person name="Broberg M."/>
        </authorList>
    </citation>
    <scope>NUCLEOTIDE SEQUENCE [LARGE SCALE GENOMIC DNA]</scope>
</reference>
<keyword evidence="3" id="KW-1185">Reference proteome</keyword>
<protein>
    <submittedName>
        <fullName evidence="2">Uncharacterized protein</fullName>
    </submittedName>
</protein>
<evidence type="ECO:0000313" key="3">
    <source>
        <dbReference type="Proteomes" id="UP000775872"/>
    </source>
</evidence>
<dbReference type="Proteomes" id="UP000775872">
    <property type="component" value="Unassembled WGS sequence"/>
</dbReference>
<feature type="compositionally biased region" description="Basic residues" evidence="1">
    <location>
        <begin position="1"/>
        <end position="10"/>
    </location>
</feature>
<evidence type="ECO:0000256" key="1">
    <source>
        <dbReference type="SAM" id="MobiDB-lite"/>
    </source>
</evidence>
<dbReference type="PANTHER" id="PTHR37540">
    <property type="entry name" value="TRANSCRIPTION FACTOR (ACR-2), PUTATIVE-RELATED-RELATED"/>
    <property type="match status" value="1"/>
</dbReference>
<accession>A0A9N9YPX9</accession>
<comment type="caution">
    <text evidence="2">The sequence shown here is derived from an EMBL/GenBank/DDBJ whole genome shotgun (WGS) entry which is preliminary data.</text>
</comment>
<gene>
    <name evidence="2" type="ORF">CSOL1703_00003151</name>
</gene>
<feature type="compositionally biased region" description="Basic and acidic residues" evidence="1">
    <location>
        <begin position="38"/>
        <end position="51"/>
    </location>
</feature>